<dbReference type="RefSeq" id="WP_005876795.1">
    <property type="nucleotide sequence ID" value="NZ_CABMNL010000001.1"/>
</dbReference>
<keyword evidence="2" id="KW-1185">Reference proteome</keyword>
<comment type="caution">
    <text evidence="1">The sequence shown here is derived from an EMBL/GenBank/DDBJ whole genome shotgun (WGS) entry which is preliminary data.</text>
</comment>
<gene>
    <name evidence="1" type="ORF">OFAG_00804</name>
</gene>
<sequence length="566" mass="60981">MSVFFNGQKWTTPGVMSRIDDEAMYNNNLNIGNVAAFIGRSEGGQPKTALRFGSPSEARNALLSGDLLTAIEQAFDPSAETNAPSQIVAIRVNPAVQASAEVKDSSGFTTVIKLFSTDYGRRANSIRYKIETGTESGKKITTQLGDTYYTADNISRYVFSIQYSGTEASATMTVTDTSVILSAPAGVEADMIDLHSYETIQKLVDKINTVPGFFAEVVDNNGEKETLNGLDMASAIDVRSDKCIATAHVQAIVEWFNGLGEEFVTAERVTGIYPANVSWTYLEGGSDGNVSMSDWQDCFDVLQTQDVQWVTPLSPEPAIHAMCDTHASYMSTVGRKERRSIVGGKAGATDKEAIAAAKALASDRVSYVHLGMYDYNSTGKLTLFPPYILAAKIAGMFSGVTPGYSLTGRTLKIKGIERNLKNPTDTDQLIEGGVLCVENTDNGYKIVQSITTWRANNKYTRVEVSTGAAVDYVARTVRERAEKIIGGAPGSPIKLSTALQEADTALRQLTTEGIIVGDETNPSFKNLIASLEGDVLRLEFEASPGIPVNYVLITIHCVPYSGSVSA</sequence>
<accession>C3X365</accession>
<dbReference type="EMBL" id="ACDP02000023">
    <property type="protein sequence ID" value="EEO27651.1"/>
    <property type="molecule type" value="Genomic_DNA"/>
</dbReference>
<reference evidence="1" key="1">
    <citation type="submission" date="2011-10" db="EMBL/GenBank/DDBJ databases">
        <title>The Genome Sequence of Oxalobacter formigenes HOxBLS.</title>
        <authorList>
            <consortium name="The Broad Institute Genome Sequencing Platform"/>
            <person name="Earl A."/>
            <person name="Ward D."/>
            <person name="Feldgarden M."/>
            <person name="Gevers D."/>
            <person name="Allison M.J."/>
            <person name="Humphrey S."/>
            <person name="Young S.K."/>
            <person name="Zeng Q."/>
            <person name="Gargeya S."/>
            <person name="Fitzgerald M."/>
            <person name="Haas B."/>
            <person name="Abouelleil A."/>
            <person name="Alvarado L."/>
            <person name="Arachchi H.M."/>
            <person name="Berlin A."/>
            <person name="Brown A."/>
            <person name="Chapman S.B."/>
            <person name="Chen Z."/>
            <person name="Dunbar C."/>
            <person name="Freedman E."/>
            <person name="Gearin G."/>
            <person name="Goldberg J."/>
            <person name="Griggs A."/>
            <person name="Gujja S."/>
            <person name="Heiman D."/>
            <person name="Howarth C."/>
            <person name="Larson L."/>
            <person name="Lui A."/>
            <person name="MacDonald P.J.P."/>
            <person name="Montmayeur A."/>
            <person name="Murphy C."/>
            <person name="Neiman D."/>
            <person name="Pearson M."/>
            <person name="Priest M."/>
            <person name="Roberts A."/>
            <person name="Saif S."/>
            <person name="Shea T."/>
            <person name="Shenoy N."/>
            <person name="Sisk P."/>
            <person name="Stolte C."/>
            <person name="Sykes S."/>
            <person name="Wortman J."/>
            <person name="Nusbaum C."/>
            <person name="Birren B."/>
        </authorList>
    </citation>
    <scope>NUCLEOTIDE SEQUENCE [LARGE SCALE GENOMIC DNA]</scope>
    <source>
        <strain evidence="1">HOxBLS</strain>
    </source>
</reference>
<dbReference type="HOGENOM" id="CLU_472454_0_0_4"/>
<dbReference type="AlphaFoldDB" id="C3X365"/>
<evidence type="ECO:0000313" key="1">
    <source>
        <dbReference type="EMBL" id="EEO27651.1"/>
    </source>
</evidence>
<dbReference type="Proteomes" id="UP000003973">
    <property type="component" value="Unassembled WGS sequence"/>
</dbReference>
<name>C3X365_9BURK</name>
<organism evidence="1 2">
    <name type="scientific">Oxalobacter paraformigenes</name>
    <dbReference type="NCBI Taxonomy" id="556268"/>
    <lineage>
        <taxon>Bacteria</taxon>
        <taxon>Pseudomonadati</taxon>
        <taxon>Pseudomonadota</taxon>
        <taxon>Betaproteobacteria</taxon>
        <taxon>Burkholderiales</taxon>
        <taxon>Oxalobacteraceae</taxon>
        <taxon>Oxalobacter</taxon>
    </lineage>
</organism>
<dbReference type="eggNOG" id="ENOG5034B40">
    <property type="taxonomic scope" value="Bacteria"/>
</dbReference>
<evidence type="ECO:0008006" key="3">
    <source>
        <dbReference type="Google" id="ProtNLM"/>
    </source>
</evidence>
<proteinExistence type="predicted"/>
<evidence type="ECO:0000313" key="2">
    <source>
        <dbReference type="Proteomes" id="UP000003973"/>
    </source>
</evidence>
<protein>
    <recommendedName>
        <fullName evidence="3">Tail sheath protein</fullName>
    </recommendedName>
</protein>